<evidence type="ECO:0000313" key="2">
    <source>
        <dbReference type="Proteomes" id="UP000315736"/>
    </source>
</evidence>
<dbReference type="RefSeq" id="WP_143889474.1">
    <property type="nucleotide sequence ID" value="NZ_VJNB01000002.1"/>
</dbReference>
<comment type="caution">
    <text evidence="1">The sequence shown here is derived from an EMBL/GenBank/DDBJ whole genome shotgun (WGS) entry which is preliminary data.</text>
</comment>
<evidence type="ECO:0000313" key="1">
    <source>
        <dbReference type="EMBL" id="TSE20758.1"/>
    </source>
</evidence>
<organism evidence="1 2">
    <name type="scientific">Tepidimonas alkaliphilus</name>
    <dbReference type="NCBI Taxonomy" id="2588942"/>
    <lineage>
        <taxon>Bacteria</taxon>
        <taxon>Pseudomonadati</taxon>
        <taxon>Pseudomonadota</taxon>
        <taxon>Betaproteobacteria</taxon>
        <taxon>Burkholderiales</taxon>
        <taxon>Tepidimonas</taxon>
    </lineage>
</organism>
<keyword evidence="2" id="KW-1185">Reference proteome</keyword>
<reference evidence="1 2" key="1">
    <citation type="submission" date="2019-07" db="EMBL/GenBank/DDBJ databases">
        <title>Tepidimonas alkaliphilus YIM 72238 draft genome.</title>
        <authorList>
            <person name="Da Costa M.S."/>
            <person name="Froufe H.J.C."/>
            <person name="Egas C."/>
            <person name="Albuquerque L."/>
        </authorList>
    </citation>
    <scope>NUCLEOTIDE SEQUENCE [LARGE SCALE GENOMIC DNA]</scope>
    <source>
        <strain evidence="1 2">YIM 72238</strain>
    </source>
</reference>
<dbReference type="Proteomes" id="UP000315736">
    <property type="component" value="Unassembled WGS sequence"/>
</dbReference>
<sequence>MDAGGGCFEGADVCASSPQRLRVARWVPKAVADWLRWLAEGDEAAPGLFRLLADEQRKAANCEDQNEAARARRWAARLREELRYVEALAADIRMREAYELAASSARDEYLLVTLFDAVRWAAFDYGYARSQWATAAALRSDIERLAQQMARKLAAAEALDCIPRDARSTFEFGAAALRELTERLREIDLTPKRYAERDMAAAAVASRKANGKAEFLRALRWAVDRDDARDDILRLPRLNRVVAACASVLTGEDVSEDDVRNHLR</sequence>
<protein>
    <submittedName>
        <fullName evidence="1">Uncharacterized protein</fullName>
    </submittedName>
</protein>
<dbReference type="AlphaFoldDB" id="A0A554WAZ6"/>
<name>A0A554WAZ6_9BURK</name>
<dbReference type="EMBL" id="VJNB01000002">
    <property type="protein sequence ID" value="TSE20758.1"/>
    <property type="molecule type" value="Genomic_DNA"/>
</dbReference>
<accession>A0A554WAZ6</accession>
<proteinExistence type="predicted"/>
<gene>
    <name evidence="1" type="ORF">Talka_00421</name>
</gene>